<dbReference type="InterPro" id="IPR051158">
    <property type="entry name" value="Metallophosphoesterase_sf"/>
</dbReference>
<dbReference type="PANTHER" id="PTHR31302">
    <property type="entry name" value="TRANSMEMBRANE PROTEIN WITH METALLOPHOSPHOESTERASE DOMAIN-RELATED"/>
    <property type="match status" value="1"/>
</dbReference>
<keyword evidence="3" id="KW-0812">Transmembrane</keyword>
<name>A0A926VA69_9CYAN</name>
<sequence length="352" mass="38923">MSLKINILYNLILFFVDIAVLLWLTRQQKRWAIGAGVGLFALAGLFFAAFLGESLFGIARLMSYGIFLHGLIISIGLAIALYRSFQKIAIASAVLAVIIGGIGLDAFAIEPYWLQVSHVQISTPKLEKALKILVLADFQTDVWGDYQRQALRTAINQKADLILLPGDYIQVYNSPDREKLRQNLNSFLKEINFDAKLGVYAVKGDQEFYEGWPHIFDGLPVTVFQDSRTVPLTKLCITGLTLNDSRNPQLKILECGSKFHIVFGHAPDFALGNINADLLVAGHTHGGQVRLPFIGPAIKMSRVPRKWAAGVTDIGDGRTLIVSRGVGMERGVAPRLRFLCRPELVVIDLLPI</sequence>
<reference evidence="5" key="1">
    <citation type="journal article" date="2015" name="ISME J.">
        <title>Draft Genome Sequence of Streptomyces incarnatus NRRL8089, which Produces the Nucleoside Antibiotic Sinefungin.</title>
        <authorList>
            <person name="Oshima K."/>
            <person name="Hattori M."/>
            <person name="Shimizu H."/>
            <person name="Fukuda K."/>
            <person name="Nemoto M."/>
            <person name="Inagaki K."/>
            <person name="Tamura T."/>
        </authorList>
    </citation>
    <scope>NUCLEOTIDE SEQUENCE</scope>
    <source>
        <strain evidence="5">FACHB-1375</strain>
    </source>
</reference>
<dbReference type="GO" id="GO:0046872">
    <property type="term" value="F:metal ion binding"/>
    <property type="evidence" value="ECO:0007669"/>
    <property type="project" value="UniProtKB-KW"/>
</dbReference>
<feature type="transmembrane region" description="Helical" evidence="3">
    <location>
        <begin position="64"/>
        <end position="82"/>
    </location>
</feature>
<keyword evidence="3" id="KW-0472">Membrane</keyword>
<keyword evidence="2" id="KW-0378">Hydrolase</keyword>
<dbReference type="InterPro" id="IPR029052">
    <property type="entry name" value="Metallo-depent_PP-like"/>
</dbReference>
<keyword evidence="3" id="KW-1133">Transmembrane helix</keyword>
<feature type="transmembrane region" description="Helical" evidence="3">
    <location>
        <begin position="88"/>
        <end position="108"/>
    </location>
</feature>
<dbReference type="GO" id="GO:0016020">
    <property type="term" value="C:membrane"/>
    <property type="evidence" value="ECO:0007669"/>
    <property type="project" value="GOC"/>
</dbReference>
<dbReference type="SUPFAM" id="SSF56300">
    <property type="entry name" value="Metallo-dependent phosphatases"/>
    <property type="match status" value="1"/>
</dbReference>
<dbReference type="GO" id="GO:0008758">
    <property type="term" value="F:UDP-2,3-diacylglucosamine hydrolase activity"/>
    <property type="evidence" value="ECO:0007669"/>
    <property type="project" value="TreeGrafter"/>
</dbReference>
<evidence type="ECO:0000256" key="2">
    <source>
        <dbReference type="ARBA" id="ARBA00022801"/>
    </source>
</evidence>
<evidence type="ECO:0000256" key="1">
    <source>
        <dbReference type="ARBA" id="ARBA00022723"/>
    </source>
</evidence>
<dbReference type="AlphaFoldDB" id="A0A926VA69"/>
<reference evidence="5" key="2">
    <citation type="submission" date="2020-08" db="EMBL/GenBank/DDBJ databases">
        <authorList>
            <person name="Chen M."/>
            <person name="Teng W."/>
            <person name="Zhao L."/>
            <person name="Hu C."/>
            <person name="Zhou Y."/>
            <person name="Han B."/>
            <person name="Song L."/>
            <person name="Shu W."/>
        </authorList>
    </citation>
    <scope>NUCLEOTIDE SEQUENCE</scope>
    <source>
        <strain evidence="5">FACHB-1375</strain>
    </source>
</reference>
<dbReference type="Gene3D" id="3.60.21.10">
    <property type="match status" value="1"/>
</dbReference>
<dbReference type="GO" id="GO:0009245">
    <property type="term" value="P:lipid A biosynthetic process"/>
    <property type="evidence" value="ECO:0007669"/>
    <property type="project" value="TreeGrafter"/>
</dbReference>
<evidence type="ECO:0000259" key="4">
    <source>
        <dbReference type="Pfam" id="PF00149"/>
    </source>
</evidence>
<accession>A0A926VA69</accession>
<feature type="transmembrane region" description="Helical" evidence="3">
    <location>
        <begin position="31"/>
        <end position="52"/>
    </location>
</feature>
<keyword evidence="6" id="KW-1185">Reference proteome</keyword>
<dbReference type="RefSeq" id="WP_190461937.1">
    <property type="nucleotide sequence ID" value="NZ_JACJPW010000005.1"/>
</dbReference>
<protein>
    <submittedName>
        <fullName evidence="5">Metallophosphoesterase</fullName>
    </submittedName>
</protein>
<evidence type="ECO:0000313" key="6">
    <source>
        <dbReference type="Proteomes" id="UP000641646"/>
    </source>
</evidence>
<dbReference type="Pfam" id="PF00149">
    <property type="entry name" value="Metallophos"/>
    <property type="match status" value="1"/>
</dbReference>
<evidence type="ECO:0000313" key="5">
    <source>
        <dbReference type="EMBL" id="MBD2180088.1"/>
    </source>
</evidence>
<organism evidence="5 6">
    <name type="scientific">Aerosakkonema funiforme FACHB-1375</name>
    <dbReference type="NCBI Taxonomy" id="2949571"/>
    <lineage>
        <taxon>Bacteria</taxon>
        <taxon>Bacillati</taxon>
        <taxon>Cyanobacteriota</taxon>
        <taxon>Cyanophyceae</taxon>
        <taxon>Oscillatoriophycideae</taxon>
        <taxon>Aerosakkonematales</taxon>
        <taxon>Aerosakkonemataceae</taxon>
        <taxon>Aerosakkonema</taxon>
    </lineage>
</organism>
<dbReference type="PANTHER" id="PTHR31302:SF31">
    <property type="entry name" value="PHOSPHODIESTERASE YAEI"/>
    <property type="match status" value="1"/>
</dbReference>
<proteinExistence type="predicted"/>
<dbReference type="Proteomes" id="UP000641646">
    <property type="component" value="Unassembled WGS sequence"/>
</dbReference>
<keyword evidence="1" id="KW-0479">Metal-binding</keyword>
<evidence type="ECO:0000256" key="3">
    <source>
        <dbReference type="SAM" id="Phobius"/>
    </source>
</evidence>
<feature type="domain" description="Calcineurin-like phosphoesterase" evidence="4">
    <location>
        <begin position="130"/>
        <end position="286"/>
    </location>
</feature>
<gene>
    <name evidence="5" type="ORF">H6G03_02980</name>
</gene>
<dbReference type="EMBL" id="JACJPW010000005">
    <property type="protein sequence ID" value="MBD2180088.1"/>
    <property type="molecule type" value="Genomic_DNA"/>
</dbReference>
<comment type="caution">
    <text evidence="5">The sequence shown here is derived from an EMBL/GenBank/DDBJ whole genome shotgun (WGS) entry which is preliminary data.</text>
</comment>
<dbReference type="InterPro" id="IPR004843">
    <property type="entry name" value="Calcineurin-like_PHP"/>
</dbReference>
<feature type="transmembrane region" description="Helical" evidence="3">
    <location>
        <begin position="7"/>
        <end position="25"/>
    </location>
</feature>